<reference evidence="1 2" key="1">
    <citation type="journal article" date="2014" name="Int. J. Syst. Evol. Microbiol.">
        <title>Complete genome sequence of Corynebacterium casei LMG S-19264T (=DSM 44701T), isolated from a smear-ripened cheese.</title>
        <authorList>
            <consortium name="US DOE Joint Genome Institute (JGI-PGF)"/>
            <person name="Walter F."/>
            <person name="Albersmeier A."/>
            <person name="Kalinowski J."/>
            <person name="Ruckert C."/>
        </authorList>
    </citation>
    <scope>NUCLEOTIDE SEQUENCE [LARGE SCALE GENOMIC DNA]</scope>
    <source>
        <strain evidence="1 2">CGMCC 1.12976</strain>
    </source>
</reference>
<organism evidence="1 2">
    <name type="scientific">Subtercola lobariae</name>
    <dbReference type="NCBI Taxonomy" id="1588641"/>
    <lineage>
        <taxon>Bacteria</taxon>
        <taxon>Bacillati</taxon>
        <taxon>Actinomycetota</taxon>
        <taxon>Actinomycetes</taxon>
        <taxon>Micrococcales</taxon>
        <taxon>Microbacteriaceae</taxon>
        <taxon>Subtercola</taxon>
    </lineage>
</organism>
<keyword evidence="2" id="KW-1185">Reference proteome</keyword>
<evidence type="ECO:0000313" key="1">
    <source>
        <dbReference type="EMBL" id="GGF10717.1"/>
    </source>
</evidence>
<gene>
    <name evidence="1" type="ORF">GCM10011399_00660</name>
</gene>
<dbReference type="Proteomes" id="UP000598775">
    <property type="component" value="Unassembled WGS sequence"/>
</dbReference>
<dbReference type="AlphaFoldDB" id="A0A917EST5"/>
<evidence type="ECO:0000313" key="2">
    <source>
        <dbReference type="Proteomes" id="UP000598775"/>
    </source>
</evidence>
<protein>
    <submittedName>
        <fullName evidence="1">Uncharacterized protein</fullName>
    </submittedName>
</protein>
<proteinExistence type="predicted"/>
<name>A0A917EST5_9MICO</name>
<dbReference type="EMBL" id="BMGP01000001">
    <property type="protein sequence ID" value="GGF10717.1"/>
    <property type="molecule type" value="Genomic_DNA"/>
</dbReference>
<comment type="caution">
    <text evidence="1">The sequence shown here is derived from an EMBL/GenBank/DDBJ whole genome shotgun (WGS) entry which is preliminary data.</text>
</comment>
<sequence length="118" mass="11932">MIESPIATTVGPGAASAAGELTSGVEKGAVVCEAPAVPDVPDVPAASGAPDATAALGVLVGPASGLANAECEVLRLKAITRATAATVAGTRMARRVRERAFTDSHLRRHLPRYSLCGW</sequence>
<accession>A0A917EST5</accession>